<evidence type="ECO:0000313" key="4">
    <source>
        <dbReference type="EMBL" id="GIJ51550.1"/>
    </source>
</evidence>
<evidence type="ECO:0000313" key="5">
    <source>
        <dbReference type="Proteomes" id="UP000619260"/>
    </source>
</evidence>
<proteinExistence type="predicted"/>
<sequence length="176" mass="19177">MDTMTSAPSQVAPVVARPRRIRLLVFVFAPIIVVVFTLISFSLHGTINDQGAVFETADHWAMIILGVVVALVSLIFARPSVRADAEGIRVQNLLGSYDVPWSIVRAVKFNRGSSWAMLDLHDDDVLAVLAVQAADKEYAVDVVRRLRALHAAAQQKRPEEPTAPETVAQPSPADAE</sequence>
<keyword evidence="2" id="KW-1133">Transmembrane helix</keyword>
<feature type="transmembrane region" description="Helical" evidence="2">
    <location>
        <begin position="59"/>
        <end position="77"/>
    </location>
</feature>
<evidence type="ECO:0000259" key="3">
    <source>
        <dbReference type="Pfam" id="PF10756"/>
    </source>
</evidence>
<accession>A0A8J4DUQ5</accession>
<reference evidence="4" key="1">
    <citation type="submission" date="2021-01" db="EMBL/GenBank/DDBJ databases">
        <title>Whole genome shotgun sequence of Virgisporangium aliadipatigenens NBRC 105644.</title>
        <authorList>
            <person name="Komaki H."/>
            <person name="Tamura T."/>
        </authorList>
    </citation>
    <scope>NUCLEOTIDE SEQUENCE</scope>
    <source>
        <strain evidence="4">NBRC 105644</strain>
    </source>
</reference>
<keyword evidence="5" id="KW-1185">Reference proteome</keyword>
<dbReference type="Proteomes" id="UP000619260">
    <property type="component" value="Unassembled WGS sequence"/>
</dbReference>
<feature type="region of interest" description="Disordered" evidence="1">
    <location>
        <begin position="152"/>
        <end position="176"/>
    </location>
</feature>
<protein>
    <submittedName>
        <fullName evidence="4">Membrane protein</fullName>
    </submittedName>
</protein>
<dbReference type="AlphaFoldDB" id="A0A8J4DUQ5"/>
<feature type="transmembrane region" description="Helical" evidence="2">
    <location>
        <begin position="21"/>
        <end position="47"/>
    </location>
</feature>
<evidence type="ECO:0000256" key="2">
    <source>
        <dbReference type="SAM" id="Phobius"/>
    </source>
</evidence>
<keyword evidence="2" id="KW-0812">Transmembrane</keyword>
<dbReference type="Pfam" id="PF10756">
    <property type="entry name" value="bPH_6"/>
    <property type="match status" value="1"/>
</dbReference>
<comment type="caution">
    <text evidence="4">The sequence shown here is derived from an EMBL/GenBank/DDBJ whole genome shotgun (WGS) entry which is preliminary data.</text>
</comment>
<dbReference type="EMBL" id="BOPF01000050">
    <property type="protein sequence ID" value="GIJ51550.1"/>
    <property type="molecule type" value="Genomic_DNA"/>
</dbReference>
<gene>
    <name evidence="4" type="ORF">Val02_84360</name>
</gene>
<evidence type="ECO:0000256" key="1">
    <source>
        <dbReference type="SAM" id="MobiDB-lite"/>
    </source>
</evidence>
<dbReference type="InterPro" id="IPR019692">
    <property type="entry name" value="CFP-6_PH"/>
</dbReference>
<keyword evidence="2" id="KW-0472">Membrane</keyword>
<feature type="domain" description="Low molecular weight protein antigen 6 PH" evidence="3">
    <location>
        <begin position="78"/>
        <end position="147"/>
    </location>
</feature>
<organism evidence="4 5">
    <name type="scientific">Virgisporangium aliadipatigenens</name>
    <dbReference type="NCBI Taxonomy" id="741659"/>
    <lineage>
        <taxon>Bacteria</taxon>
        <taxon>Bacillati</taxon>
        <taxon>Actinomycetota</taxon>
        <taxon>Actinomycetes</taxon>
        <taxon>Micromonosporales</taxon>
        <taxon>Micromonosporaceae</taxon>
        <taxon>Virgisporangium</taxon>
    </lineage>
</organism>
<name>A0A8J4DUQ5_9ACTN</name>